<dbReference type="PANTHER" id="PTHR20977">
    <property type="entry name" value="AT13385P-RELATED"/>
    <property type="match status" value="1"/>
</dbReference>
<dbReference type="EMBL" id="GBXI01012108">
    <property type="protein sequence ID" value="JAD02184.1"/>
    <property type="molecule type" value="Transcribed_RNA"/>
</dbReference>
<evidence type="ECO:0000313" key="1">
    <source>
        <dbReference type="EMBL" id="JAD02184.1"/>
    </source>
</evidence>
<proteinExistence type="predicted"/>
<reference evidence="1" key="1">
    <citation type="submission" date="2014-11" db="EMBL/GenBank/DDBJ databases">
        <authorList>
            <person name="Geib S."/>
        </authorList>
    </citation>
    <scope>NUCLEOTIDE SEQUENCE</scope>
</reference>
<dbReference type="PANTHER" id="PTHR20977:SF0">
    <property type="entry name" value="AT13385P-RELATED"/>
    <property type="match status" value="1"/>
</dbReference>
<name>A0A0A1WSY9_ZEUCU</name>
<dbReference type="GeneID" id="105211185"/>
<reference evidence="1" key="2">
    <citation type="journal article" date="2015" name="Gigascience">
        <title>Reconstructing a comprehensive transcriptome assembly of a white-pupal translocated strain of the pest fruit fly Bactrocera cucurbitae.</title>
        <authorList>
            <person name="Sim S.B."/>
            <person name="Calla B."/>
            <person name="Hall B."/>
            <person name="DeRego T."/>
            <person name="Geib S.M."/>
        </authorList>
    </citation>
    <scope>NUCLEOTIDE SEQUENCE</scope>
</reference>
<dbReference type="SMART" id="SM00689">
    <property type="entry name" value="DM6"/>
    <property type="match status" value="1"/>
</dbReference>
<dbReference type="AlphaFoldDB" id="A0A0A1WSY9"/>
<protein>
    <submittedName>
        <fullName evidence="1">Altered inheritance of mitochondria protein 34, mitochondrial</fullName>
    </submittedName>
</protein>
<gene>
    <name evidence="1" type="primary">AIM34</name>
    <name evidence="1" type="ORF">g.738</name>
</gene>
<dbReference type="InterPro" id="IPR006611">
    <property type="entry name" value="DUF1431_DROsp"/>
</dbReference>
<accession>A0A0A1WSY9</accession>
<dbReference type="Pfam" id="PF07248">
    <property type="entry name" value="DUF1431"/>
    <property type="match status" value="1"/>
</dbReference>
<organism evidence="1">
    <name type="scientific">Zeugodacus cucurbitae</name>
    <name type="common">Melon fruit fly</name>
    <name type="synonym">Bactrocera cucurbitae</name>
    <dbReference type="NCBI Taxonomy" id="28588"/>
    <lineage>
        <taxon>Eukaryota</taxon>
        <taxon>Metazoa</taxon>
        <taxon>Ecdysozoa</taxon>
        <taxon>Arthropoda</taxon>
        <taxon>Hexapoda</taxon>
        <taxon>Insecta</taxon>
        <taxon>Pterygota</taxon>
        <taxon>Neoptera</taxon>
        <taxon>Endopterygota</taxon>
        <taxon>Diptera</taxon>
        <taxon>Brachycera</taxon>
        <taxon>Muscomorpha</taxon>
        <taxon>Tephritoidea</taxon>
        <taxon>Tephritidae</taxon>
        <taxon>Zeugodacus</taxon>
        <taxon>Zeugodacus</taxon>
    </lineage>
</organism>
<sequence length="238" mass="27694">MLGLKVLALSPVTKKLTSTKLSVFYVQRLTSTDTTEFIPGCRPIPSNKKSDKHPAREHCKFIEPRCAEEKMKHVICKKREFPSHFNVEECCPPCRDVLPRFDDLYYKPSDKEKRKYQQTWSECPRLYILPRKICCTEHFDVPKMEKRTFTRDDDQFNNYNVKTCRNNSQSRCAKITWPGCRKGREPSRCFVIKQSSGCLKICTPYPSYSECKKPKPKSLRPVECTCLRPGPCIHMALG</sequence>
<dbReference type="OrthoDB" id="7812215at2759"/>